<proteinExistence type="predicted"/>
<reference evidence="7" key="1">
    <citation type="journal article" date="2019" name="Int. J. Syst. Evol. Microbiol.">
        <title>The Global Catalogue of Microorganisms (GCM) 10K type strain sequencing project: providing services to taxonomists for standard genome sequencing and annotation.</title>
        <authorList>
            <consortium name="The Broad Institute Genomics Platform"/>
            <consortium name="The Broad Institute Genome Sequencing Center for Infectious Disease"/>
            <person name="Wu L."/>
            <person name="Ma J."/>
        </authorList>
    </citation>
    <scope>NUCLEOTIDE SEQUENCE [LARGE SCALE GENOMIC DNA]</scope>
    <source>
        <strain evidence="7">KCTC 33576</strain>
    </source>
</reference>
<comment type="caution">
    <text evidence="6">The sequence shown here is derived from an EMBL/GenBank/DDBJ whole genome shotgun (WGS) entry which is preliminary data.</text>
</comment>
<evidence type="ECO:0000259" key="5">
    <source>
        <dbReference type="Pfam" id="PF01266"/>
    </source>
</evidence>
<dbReference type="PANTHER" id="PTHR10961">
    <property type="entry name" value="PEROXISOMAL SARCOSINE OXIDASE"/>
    <property type="match status" value="1"/>
</dbReference>
<dbReference type="SUPFAM" id="SSF54373">
    <property type="entry name" value="FAD-linked reductases, C-terminal domain"/>
    <property type="match status" value="1"/>
</dbReference>
<evidence type="ECO:0000256" key="2">
    <source>
        <dbReference type="ARBA" id="ARBA00022630"/>
    </source>
</evidence>
<dbReference type="EMBL" id="JBHUOP010000007">
    <property type="protein sequence ID" value="MFD2841617.1"/>
    <property type="molecule type" value="Genomic_DNA"/>
</dbReference>
<organism evidence="6 7">
    <name type="scientific">Populibacterium corticicola</name>
    <dbReference type="NCBI Taxonomy" id="1812826"/>
    <lineage>
        <taxon>Bacteria</taxon>
        <taxon>Bacillati</taxon>
        <taxon>Actinomycetota</taxon>
        <taxon>Actinomycetes</taxon>
        <taxon>Micrococcales</taxon>
        <taxon>Jonesiaceae</taxon>
        <taxon>Populibacterium</taxon>
    </lineage>
</organism>
<evidence type="ECO:0000313" key="6">
    <source>
        <dbReference type="EMBL" id="MFD2841617.1"/>
    </source>
</evidence>
<evidence type="ECO:0000256" key="3">
    <source>
        <dbReference type="ARBA" id="ARBA00022827"/>
    </source>
</evidence>
<evidence type="ECO:0000256" key="4">
    <source>
        <dbReference type="ARBA" id="ARBA00023002"/>
    </source>
</evidence>
<keyword evidence="3" id="KW-0274">FAD</keyword>
<dbReference type="RefSeq" id="WP_377467807.1">
    <property type="nucleotide sequence ID" value="NZ_JBHUOP010000007.1"/>
</dbReference>
<keyword evidence="2" id="KW-0285">Flavoprotein</keyword>
<dbReference type="InterPro" id="IPR036188">
    <property type="entry name" value="FAD/NAD-bd_sf"/>
</dbReference>
<keyword evidence="4" id="KW-0560">Oxidoreductase</keyword>
<dbReference type="Gene3D" id="3.30.9.10">
    <property type="entry name" value="D-Amino Acid Oxidase, subunit A, domain 2"/>
    <property type="match status" value="1"/>
</dbReference>
<dbReference type="PANTHER" id="PTHR10961:SF46">
    <property type="entry name" value="PEROXISOMAL SARCOSINE OXIDASE"/>
    <property type="match status" value="1"/>
</dbReference>
<feature type="domain" description="FAD dependent oxidoreductase" evidence="5">
    <location>
        <begin position="6"/>
        <end position="364"/>
    </location>
</feature>
<dbReference type="Gene3D" id="3.50.50.60">
    <property type="entry name" value="FAD/NAD(P)-binding domain"/>
    <property type="match status" value="1"/>
</dbReference>
<accession>A0ABW5XJ83</accession>
<sequence length="388" mass="42136">MSEKLDVIVVGAGATGLATAWKLAQAGRSVTVLEQFGRAHKKGSSHGGSRIYRATYVQREYLDLMHHALDMWRELESDSGLRLLSEVGLVSHGFPPHDFEQPMRAAGIPLEVLTPEEAQERWPGMRFEGKVLHEHKTAGRVNADLTLVALEQELVRHGGSVVYGAQVTDVQAEVYGVIVESSAGTYRADKIVLAAGGWTNKLAPQLLGLDQPLDMKVVEVAPAHFDIVSERAGSLTESTWPSFTHDHASVDPTTGESSRWPGIVYGLATDGEGIKVGFNAYGVTLDPDQRTFTPRDGDVQLHADYVREWLPGLDAETAAPLSCTYTRTPHDDFLIDRSGRVVVASPCSGHGFKFMPALGEMIANVTLGDESEISSLRPDLFSLARVLA</sequence>
<dbReference type="SUPFAM" id="SSF51905">
    <property type="entry name" value="FAD/NAD(P)-binding domain"/>
    <property type="match status" value="1"/>
</dbReference>
<dbReference type="InterPro" id="IPR045170">
    <property type="entry name" value="MTOX"/>
</dbReference>
<keyword evidence="7" id="KW-1185">Reference proteome</keyword>
<dbReference type="Pfam" id="PF01266">
    <property type="entry name" value="DAO"/>
    <property type="match status" value="1"/>
</dbReference>
<evidence type="ECO:0000256" key="1">
    <source>
        <dbReference type="ARBA" id="ARBA00001974"/>
    </source>
</evidence>
<evidence type="ECO:0000313" key="7">
    <source>
        <dbReference type="Proteomes" id="UP001597391"/>
    </source>
</evidence>
<gene>
    <name evidence="6" type="ORF">ACFSYH_13710</name>
</gene>
<protein>
    <submittedName>
        <fullName evidence="6">FAD-dependent oxidoreductase</fullName>
    </submittedName>
</protein>
<dbReference type="InterPro" id="IPR006076">
    <property type="entry name" value="FAD-dep_OxRdtase"/>
</dbReference>
<name>A0ABW5XJ83_9MICO</name>
<comment type="cofactor">
    <cofactor evidence="1">
        <name>FAD</name>
        <dbReference type="ChEBI" id="CHEBI:57692"/>
    </cofactor>
</comment>
<dbReference type="Proteomes" id="UP001597391">
    <property type="component" value="Unassembled WGS sequence"/>
</dbReference>